<name>A0A167PSI2_CALVF</name>
<keyword evidence="2 4" id="KW-0863">Zinc-finger</keyword>
<feature type="compositionally biased region" description="Polar residues" evidence="5">
    <location>
        <begin position="17"/>
        <end position="30"/>
    </location>
</feature>
<evidence type="ECO:0000259" key="6">
    <source>
        <dbReference type="PROSITE" id="PS50089"/>
    </source>
</evidence>
<dbReference type="Pfam" id="PF00097">
    <property type="entry name" value="zf-C3HC4"/>
    <property type="match status" value="1"/>
</dbReference>
<feature type="compositionally biased region" description="Acidic residues" evidence="5">
    <location>
        <begin position="60"/>
        <end position="71"/>
    </location>
</feature>
<dbReference type="AlphaFoldDB" id="A0A167PSI2"/>
<dbReference type="Proteomes" id="UP000076738">
    <property type="component" value="Unassembled WGS sequence"/>
</dbReference>
<dbReference type="EMBL" id="KV417273">
    <property type="protein sequence ID" value="KZO99081.1"/>
    <property type="molecule type" value="Genomic_DNA"/>
</dbReference>
<dbReference type="SMART" id="SM00184">
    <property type="entry name" value="RING"/>
    <property type="match status" value="1"/>
</dbReference>
<feature type="compositionally biased region" description="Low complexity" evidence="5">
    <location>
        <begin position="87"/>
        <end position="98"/>
    </location>
</feature>
<sequence>MADRSVYSHNRPEEIDLTQSSPLNAESNTRAGARPRTRSRTAHERVPVDIAADAAALPEDVIDIDDDEGEEVQMSGALHGKHRRQRTTPPTAGPSTAARLASVAASTPEPPGAYRTRRRVAPSRTPAPVAGPSRRPHEVEEGEIVFVGATPPASRRGVRSSARLSAASRPSINGIILPPRGVSGVDPDGPPRNFYLPPDPPDTRSRPRRRPAPRQAGPSNPKKRKLAPINTLSVHPDGGDVFSSTGLAPGSGGTSPLTSMSGASNPGTPQPSPSSAPTTLPTPPSPPPNLQPLTSYTCPICFSPPAHATITPCGHLMCGECLYSSVRANLERAMQMPAQHVHPQCPVCRADIHLAGTRFDGGGKNCAVGMWAFEEIELR</sequence>
<dbReference type="InterPro" id="IPR001841">
    <property type="entry name" value="Znf_RING"/>
</dbReference>
<dbReference type="SUPFAM" id="SSF57850">
    <property type="entry name" value="RING/U-box"/>
    <property type="match status" value="1"/>
</dbReference>
<evidence type="ECO:0000256" key="1">
    <source>
        <dbReference type="ARBA" id="ARBA00022723"/>
    </source>
</evidence>
<dbReference type="InterPro" id="IPR017907">
    <property type="entry name" value="Znf_RING_CS"/>
</dbReference>
<dbReference type="PANTHER" id="PTHR23041:SF78">
    <property type="entry name" value="E3 UBIQUITIN-PROTEIN LIGASE RNF4"/>
    <property type="match status" value="1"/>
</dbReference>
<dbReference type="InterPro" id="IPR013083">
    <property type="entry name" value="Znf_RING/FYVE/PHD"/>
</dbReference>
<evidence type="ECO:0000256" key="4">
    <source>
        <dbReference type="PROSITE-ProRule" id="PRU00175"/>
    </source>
</evidence>
<evidence type="ECO:0000256" key="3">
    <source>
        <dbReference type="ARBA" id="ARBA00022833"/>
    </source>
</evidence>
<evidence type="ECO:0000256" key="2">
    <source>
        <dbReference type="ARBA" id="ARBA00022771"/>
    </source>
</evidence>
<proteinExistence type="predicted"/>
<keyword evidence="8" id="KW-1185">Reference proteome</keyword>
<gene>
    <name evidence="7" type="ORF">CALVIDRAFT_534609</name>
</gene>
<keyword evidence="3" id="KW-0862">Zinc</keyword>
<feature type="compositionally biased region" description="Low complexity" evidence="5">
    <location>
        <begin position="151"/>
        <end position="171"/>
    </location>
</feature>
<evidence type="ECO:0000313" key="7">
    <source>
        <dbReference type="EMBL" id="KZO99081.1"/>
    </source>
</evidence>
<organism evidence="7 8">
    <name type="scientific">Calocera viscosa (strain TUFC12733)</name>
    <dbReference type="NCBI Taxonomy" id="1330018"/>
    <lineage>
        <taxon>Eukaryota</taxon>
        <taxon>Fungi</taxon>
        <taxon>Dikarya</taxon>
        <taxon>Basidiomycota</taxon>
        <taxon>Agaricomycotina</taxon>
        <taxon>Dacrymycetes</taxon>
        <taxon>Dacrymycetales</taxon>
        <taxon>Dacrymycetaceae</taxon>
        <taxon>Calocera</taxon>
    </lineage>
</organism>
<feature type="domain" description="RING-type" evidence="6">
    <location>
        <begin position="298"/>
        <end position="349"/>
    </location>
</feature>
<reference evidence="7 8" key="1">
    <citation type="journal article" date="2016" name="Mol. Biol. Evol.">
        <title>Comparative Genomics of Early-Diverging Mushroom-Forming Fungi Provides Insights into the Origins of Lignocellulose Decay Capabilities.</title>
        <authorList>
            <person name="Nagy L.G."/>
            <person name="Riley R."/>
            <person name="Tritt A."/>
            <person name="Adam C."/>
            <person name="Daum C."/>
            <person name="Floudas D."/>
            <person name="Sun H."/>
            <person name="Yadav J.S."/>
            <person name="Pangilinan J."/>
            <person name="Larsson K.H."/>
            <person name="Matsuura K."/>
            <person name="Barry K."/>
            <person name="Labutti K."/>
            <person name="Kuo R."/>
            <person name="Ohm R.A."/>
            <person name="Bhattacharya S.S."/>
            <person name="Shirouzu T."/>
            <person name="Yoshinaga Y."/>
            <person name="Martin F.M."/>
            <person name="Grigoriev I.V."/>
            <person name="Hibbett D.S."/>
        </authorList>
    </citation>
    <scope>NUCLEOTIDE SEQUENCE [LARGE SCALE GENOMIC DNA]</scope>
    <source>
        <strain evidence="7 8">TUFC12733</strain>
    </source>
</reference>
<keyword evidence="1" id="KW-0479">Metal-binding</keyword>
<dbReference type="PROSITE" id="PS00518">
    <property type="entry name" value="ZF_RING_1"/>
    <property type="match status" value="1"/>
</dbReference>
<dbReference type="PROSITE" id="PS50089">
    <property type="entry name" value="ZF_RING_2"/>
    <property type="match status" value="1"/>
</dbReference>
<evidence type="ECO:0000256" key="5">
    <source>
        <dbReference type="SAM" id="MobiDB-lite"/>
    </source>
</evidence>
<dbReference type="GO" id="GO:0008270">
    <property type="term" value="F:zinc ion binding"/>
    <property type="evidence" value="ECO:0007669"/>
    <property type="project" value="UniProtKB-KW"/>
</dbReference>
<dbReference type="Gene3D" id="3.30.40.10">
    <property type="entry name" value="Zinc/RING finger domain, C3HC4 (zinc finger)"/>
    <property type="match status" value="1"/>
</dbReference>
<feature type="region of interest" description="Disordered" evidence="5">
    <location>
        <begin position="1"/>
        <end position="288"/>
    </location>
</feature>
<evidence type="ECO:0000313" key="8">
    <source>
        <dbReference type="Proteomes" id="UP000076738"/>
    </source>
</evidence>
<protein>
    <recommendedName>
        <fullName evidence="6">RING-type domain-containing protein</fullName>
    </recommendedName>
</protein>
<dbReference type="InterPro" id="IPR018957">
    <property type="entry name" value="Znf_C3HC4_RING-type"/>
</dbReference>
<dbReference type="InterPro" id="IPR047134">
    <property type="entry name" value="RNF4"/>
</dbReference>
<feature type="compositionally biased region" description="Polar residues" evidence="5">
    <location>
        <begin position="254"/>
        <end position="265"/>
    </location>
</feature>
<accession>A0A167PSI2</accession>
<dbReference type="PANTHER" id="PTHR23041">
    <property type="entry name" value="RING FINGER DOMAIN-CONTAINING"/>
    <property type="match status" value="1"/>
</dbReference>
<dbReference type="OrthoDB" id="3367032at2759"/>
<feature type="compositionally biased region" description="Pro residues" evidence="5">
    <location>
        <begin position="268"/>
        <end position="288"/>
    </location>
</feature>
<dbReference type="STRING" id="1330018.A0A167PSI2"/>